<dbReference type="EMBL" id="DRKP01000045">
    <property type="protein sequence ID" value="HEB95507.1"/>
    <property type="molecule type" value="Genomic_DNA"/>
</dbReference>
<evidence type="ECO:0000256" key="2">
    <source>
        <dbReference type="ARBA" id="ARBA00023015"/>
    </source>
</evidence>
<dbReference type="GO" id="GO:0006352">
    <property type="term" value="P:DNA-templated transcription initiation"/>
    <property type="evidence" value="ECO:0007669"/>
    <property type="project" value="InterPro"/>
</dbReference>
<dbReference type="PANTHER" id="PTHR43133">
    <property type="entry name" value="RNA POLYMERASE ECF-TYPE SIGMA FACTO"/>
    <property type="match status" value="1"/>
</dbReference>
<dbReference type="NCBIfam" id="TIGR02937">
    <property type="entry name" value="sigma70-ECF"/>
    <property type="match status" value="1"/>
</dbReference>
<evidence type="ECO:0000256" key="1">
    <source>
        <dbReference type="ARBA" id="ARBA00010641"/>
    </source>
</evidence>
<sequence length="182" mass="20554">MNCVLKAWGAHEKELRGFLIGRVHDPHLAEDLLQDTFLKALAEGSRFCQLDNARAWLFRVARNRLIDHARTHREYQEIPDQIPEETEQTEPVADLAQCLPRALEGLSAEDRDAIEKCDLEGMTQADYARSLGLSLAGAKSRIQRARRRLKGELHDVCRVRFDESGKVCCFLPDSARGATDGK</sequence>
<dbReference type="InterPro" id="IPR013249">
    <property type="entry name" value="RNA_pol_sigma70_r4_t2"/>
</dbReference>
<dbReference type="SUPFAM" id="SSF88946">
    <property type="entry name" value="Sigma2 domain of RNA polymerase sigma factors"/>
    <property type="match status" value="1"/>
</dbReference>
<evidence type="ECO:0000259" key="7">
    <source>
        <dbReference type="Pfam" id="PF04542"/>
    </source>
</evidence>
<feature type="domain" description="RNA polymerase sigma-70 region 2" evidence="7">
    <location>
        <begin position="10"/>
        <end position="73"/>
    </location>
</feature>
<evidence type="ECO:0000259" key="8">
    <source>
        <dbReference type="Pfam" id="PF08281"/>
    </source>
</evidence>
<evidence type="ECO:0000256" key="3">
    <source>
        <dbReference type="ARBA" id="ARBA00023082"/>
    </source>
</evidence>
<evidence type="ECO:0000256" key="4">
    <source>
        <dbReference type="ARBA" id="ARBA00023125"/>
    </source>
</evidence>
<evidence type="ECO:0000313" key="9">
    <source>
        <dbReference type="EMBL" id="HEB95507.1"/>
    </source>
</evidence>
<keyword evidence="3 6" id="KW-0731">Sigma factor</keyword>
<accession>A0A831RKF7</accession>
<dbReference type="Pfam" id="PF04542">
    <property type="entry name" value="Sigma70_r2"/>
    <property type="match status" value="1"/>
</dbReference>
<dbReference type="Pfam" id="PF08281">
    <property type="entry name" value="Sigma70_r4_2"/>
    <property type="match status" value="1"/>
</dbReference>
<dbReference type="SUPFAM" id="SSF88659">
    <property type="entry name" value="Sigma3 and sigma4 domains of RNA polymerase sigma factors"/>
    <property type="match status" value="1"/>
</dbReference>
<evidence type="ECO:0000256" key="5">
    <source>
        <dbReference type="ARBA" id="ARBA00023163"/>
    </source>
</evidence>
<dbReference type="Gene3D" id="1.10.10.10">
    <property type="entry name" value="Winged helix-like DNA-binding domain superfamily/Winged helix DNA-binding domain"/>
    <property type="match status" value="1"/>
</dbReference>
<dbReference type="InterPro" id="IPR013324">
    <property type="entry name" value="RNA_pol_sigma_r3/r4-like"/>
</dbReference>
<dbReference type="GO" id="GO:0003677">
    <property type="term" value="F:DNA binding"/>
    <property type="evidence" value="ECO:0007669"/>
    <property type="project" value="UniProtKB-KW"/>
</dbReference>
<dbReference type="AlphaFoldDB" id="A0A831RKF7"/>
<dbReference type="InterPro" id="IPR014284">
    <property type="entry name" value="RNA_pol_sigma-70_dom"/>
</dbReference>
<name>A0A831RKF7_9GAMM</name>
<dbReference type="GO" id="GO:0016987">
    <property type="term" value="F:sigma factor activity"/>
    <property type="evidence" value="ECO:0007669"/>
    <property type="project" value="UniProtKB-KW"/>
</dbReference>
<dbReference type="InterPro" id="IPR013325">
    <property type="entry name" value="RNA_pol_sigma_r2"/>
</dbReference>
<comment type="caution">
    <text evidence="9">The sequence shown here is derived from an EMBL/GenBank/DDBJ whole genome shotgun (WGS) entry which is preliminary data.</text>
</comment>
<dbReference type="InterPro" id="IPR036388">
    <property type="entry name" value="WH-like_DNA-bd_sf"/>
</dbReference>
<proteinExistence type="inferred from homology"/>
<gene>
    <name evidence="9" type="ORF">ENI96_03630</name>
</gene>
<evidence type="ECO:0000256" key="6">
    <source>
        <dbReference type="RuleBase" id="RU000716"/>
    </source>
</evidence>
<dbReference type="PANTHER" id="PTHR43133:SF62">
    <property type="entry name" value="RNA POLYMERASE SIGMA FACTOR SIGZ"/>
    <property type="match status" value="1"/>
</dbReference>
<organism evidence="9">
    <name type="scientific">Sedimenticola thiotaurini</name>
    <dbReference type="NCBI Taxonomy" id="1543721"/>
    <lineage>
        <taxon>Bacteria</taxon>
        <taxon>Pseudomonadati</taxon>
        <taxon>Pseudomonadota</taxon>
        <taxon>Gammaproteobacteria</taxon>
        <taxon>Chromatiales</taxon>
        <taxon>Sedimenticolaceae</taxon>
        <taxon>Sedimenticola</taxon>
    </lineage>
</organism>
<dbReference type="Gene3D" id="1.10.1740.10">
    <property type="match status" value="1"/>
</dbReference>
<dbReference type="InterPro" id="IPR000838">
    <property type="entry name" value="RNA_pol_sigma70_ECF_CS"/>
</dbReference>
<keyword evidence="2 6" id="KW-0805">Transcription regulation</keyword>
<keyword evidence="4 6" id="KW-0238">DNA-binding</keyword>
<reference evidence="9" key="1">
    <citation type="journal article" date="2020" name="mSystems">
        <title>Genome- and Community-Level Interaction Insights into Carbon Utilization and Element Cycling Functions of Hydrothermarchaeota in Hydrothermal Sediment.</title>
        <authorList>
            <person name="Zhou Z."/>
            <person name="Liu Y."/>
            <person name="Xu W."/>
            <person name="Pan J."/>
            <person name="Luo Z.H."/>
            <person name="Li M."/>
        </authorList>
    </citation>
    <scope>NUCLEOTIDE SEQUENCE [LARGE SCALE GENOMIC DNA]</scope>
    <source>
        <strain evidence="9">HyVt-443</strain>
    </source>
</reference>
<protein>
    <recommendedName>
        <fullName evidence="6">RNA polymerase sigma factor</fullName>
    </recommendedName>
</protein>
<feature type="domain" description="RNA polymerase sigma factor 70 region 4 type 2" evidence="8">
    <location>
        <begin position="97"/>
        <end position="149"/>
    </location>
</feature>
<dbReference type="PROSITE" id="PS01063">
    <property type="entry name" value="SIGMA70_ECF"/>
    <property type="match status" value="1"/>
</dbReference>
<keyword evidence="5 6" id="KW-0804">Transcription</keyword>
<comment type="similarity">
    <text evidence="1 6">Belongs to the sigma-70 factor family. ECF subfamily.</text>
</comment>
<dbReference type="InterPro" id="IPR039425">
    <property type="entry name" value="RNA_pol_sigma-70-like"/>
</dbReference>
<dbReference type="InterPro" id="IPR007627">
    <property type="entry name" value="RNA_pol_sigma70_r2"/>
</dbReference>
<dbReference type="Proteomes" id="UP000886251">
    <property type="component" value="Unassembled WGS sequence"/>
</dbReference>